<dbReference type="SMART" id="SM00864">
    <property type="entry name" value="Tubulin"/>
    <property type="match status" value="1"/>
</dbReference>
<dbReference type="Pfam" id="PF00091">
    <property type="entry name" value="Tubulin"/>
    <property type="match status" value="1"/>
</dbReference>
<dbReference type="PRINTS" id="PR01163">
    <property type="entry name" value="BETATUBULIN"/>
</dbReference>
<evidence type="ECO:0000313" key="8">
    <source>
        <dbReference type="EMBL" id="UYP44424.1"/>
    </source>
</evidence>
<evidence type="ECO:0000256" key="4">
    <source>
        <dbReference type="ARBA" id="ARBA00023134"/>
    </source>
</evidence>
<dbReference type="InterPro" id="IPR000217">
    <property type="entry name" value="Tubulin"/>
</dbReference>
<sequence>MGREVIMLHVGQAGIQVGAMYWKQICAEHNLDHNGAPIGGDIKGDPDCFFMKASGGKYVPRALLIDLEPKVVRQVGNEQLPSFFDPKNLIHGLYGGANSFAKGYLGEGRDMIDNIMEQLKKEVAKCESLQGFIMTHAVGGGSGGGLGCLIMEKIKEEYPKKILWSYSILPSPLLSDAVVEPYNAILSLDKMIQYTDETVVIDNHALFQIVTKNMGIDDPIYDDLNHVISQALSDITASLRFKGSLNTDMKEFLVNLVPYPRSHFLMASFAPMATAEDRQYAKLTTSNLANALFEENYMMAAVDVTKGTFLACSLLFRGENTAQDITNALLDIKGRIKFSSFIPTGIKYGMTGTAPEGLERSGSALINHTGVAEIFNRILAQFNLMFDKGAFLNWYEIEGMSKDDFAGARDNVQKLSDEYKRDEE</sequence>
<dbReference type="CDD" id="cd02187">
    <property type="entry name" value="beta_tubulin"/>
    <property type="match status" value="1"/>
</dbReference>
<dbReference type="PANTHER" id="PTHR11588">
    <property type="entry name" value="TUBULIN"/>
    <property type="match status" value="1"/>
</dbReference>
<dbReference type="InterPro" id="IPR003008">
    <property type="entry name" value="Tubulin_FtsZ_GTPase"/>
</dbReference>
<dbReference type="EMBL" id="CP104013">
    <property type="protein sequence ID" value="UYP44424.1"/>
    <property type="molecule type" value="Genomic_DNA"/>
</dbReference>
<dbReference type="Proteomes" id="UP001208689">
    <property type="component" value="Chromosome"/>
</dbReference>
<keyword evidence="2" id="KW-0493">Microtubule</keyword>
<keyword evidence="3" id="KW-0547">Nucleotide-binding</keyword>
<gene>
    <name evidence="8" type="ORF">NEF87_000709</name>
</gene>
<evidence type="ECO:0000259" key="6">
    <source>
        <dbReference type="SMART" id="SM00864"/>
    </source>
</evidence>
<keyword evidence="4" id="KW-0342">GTP-binding</keyword>
<reference evidence="8" key="1">
    <citation type="submission" date="2022-09" db="EMBL/GenBank/DDBJ databases">
        <title>Actin cytoskeleton and complex cell architecture in an #Asgard archaeon.</title>
        <authorList>
            <person name="Ponce Toledo R.I."/>
            <person name="Schleper C."/>
            <person name="Rodrigues Oliveira T."/>
            <person name="Wollweber F."/>
            <person name="Xu J."/>
            <person name="Rittmann S."/>
            <person name="Klingl A."/>
            <person name="Pilhofer M."/>
        </authorList>
    </citation>
    <scope>NUCLEOTIDE SEQUENCE</scope>
    <source>
        <strain evidence="8">B-35</strain>
    </source>
</reference>
<dbReference type="InterPro" id="IPR037103">
    <property type="entry name" value="Tubulin/FtsZ-like_C"/>
</dbReference>
<keyword evidence="9" id="KW-1185">Reference proteome</keyword>
<dbReference type="Gene3D" id="3.40.50.1440">
    <property type="entry name" value="Tubulin/FtsZ, GTPase domain"/>
    <property type="match status" value="1"/>
</dbReference>
<evidence type="ECO:0000256" key="1">
    <source>
        <dbReference type="ARBA" id="ARBA00009636"/>
    </source>
</evidence>
<organism evidence="8 9">
    <name type="scientific">Candidatus Lokiarchaeum ossiferum</name>
    <dbReference type="NCBI Taxonomy" id="2951803"/>
    <lineage>
        <taxon>Archaea</taxon>
        <taxon>Promethearchaeati</taxon>
        <taxon>Promethearchaeota</taxon>
        <taxon>Promethearchaeia</taxon>
        <taxon>Promethearchaeales</taxon>
        <taxon>Promethearchaeaceae</taxon>
        <taxon>Candidatus Lokiarchaeum</taxon>
    </lineage>
</organism>
<dbReference type="PRINTS" id="PR01161">
    <property type="entry name" value="TUBULIN"/>
</dbReference>
<dbReference type="SUPFAM" id="SSF55307">
    <property type="entry name" value="Tubulin C-terminal domain-like"/>
    <property type="match status" value="1"/>
</dbReference>
<accession>A0ABY6HLN9</accession>
<dbReference type="InterPro" id="IPR002453">
    <property type="entry name" value="Beta_tubulin"/>
</dbReference>
<evidence type="ECO:0000256" key="3">
    <source>
        <dbReference type="ARBA" id="ARBA00022741"/>
    </source>
</evidence>
<keyword evidence="5" id="KW-0131">Cell cycle</keyword>
<keyword evidence="5" id="KW-0132">Cell division</keyword>
<evidence type="ECO:0000313" key="9">
    <source>
        <dbReference type="Proteomes" id="UP001208689"/>
    </source>
</evidence>
<feature type="domain" description="Tubulin/FtsZ GTPase" evidence="6">
    <location>
        <begin position="46"/>
        <end position="243"/>
    </location>
</feature>
<dbReference type="InterPro" id="IPR036525">
    <property type="entry name" value="Tubulin/FtsZ_GTPase_sf"/>
</dbReference>
<dbReference type="Pfam" id="PF03953">
    <property type="entry name" value="Tubulin_C"/>
    <property type="match status" value="1"/>
</dbReference>
<dbReference type="InterPro" id="IPR023123">
    <property type="entry name" value="Tubulin_C"/>
</dbReference>
<evidence type="ECO:0000256" key="2">
    <source>
        <dbReference type="ARBA" id="ARBA00022701"/>
    </source>
</evidence>
<keyword evidence="5" id="KW-0717">Septation</keyword>
<feature type="domain" description="Tubulin/FtsZ 2-layer sandwich" evidence="7">
    <location>
        <begin position="245"/>
        <end position="380"/>
    </location>
</feature>
<dbReference type="SMART" id="SM00865">
    <property type="entry name" value="Tubulin_C"/>
    <property type="match status" value="1"/>
</dbReference>
<dbReference type="InterPro" id="IPR018316">
    <property type="entry name" value="Tubulin/FtsZ_2-layer-sand-dom"/>
</dbReference>
<dbReference type="Gene3D" id="3.30.1330.20">
    <property type="entry name" value="Tubulin/FtsZ, C-terminal domain"/>
    <property type="match status" value="1"/>
</dbReference>
<evidence type="ECO:0000259" key="7">
    <source>
        <dbReference type="SMART" id="SM00865"/>
    </source>
</evidence>
<proteinExistence type="inferred from homology"/>
<comment type="similarity">
    <text evidence="1">Belongs to the tubulin family.</text>
</comment>
<dbReference type="InterPro" id="IPR008280">
    <property type="entry name" value="Tub_FtsZ_C"/>
</dbReference>
<evidence type="ECO:0000256" key="5">
    <source>
        <dbReference type="ARBA" id="ARBA00023210"/>
    </source>
</evidence>
<name>A0ABY6HLN9_9ARCH</name>
<dbReference type="SUPFAM" id="SSF52490">
    <property type="entry name" value="Tubulin nucleotide-binding domain-like"/>
    <property type="match status" value="1"/>
</dbReference>
<dbReference type="Gene3D" id="1.10.287.600">
    <property type="entry name" value="Helix hairpin bin"/>
    <property type="match status" value="1"/>
</dbReference>
<protein>
    <submittedName>
        <fullName evidence="8">Tubulin-like protein CetZ</fullName>
    </submittedName>
</protein>